<organism evidence="4">
    <name type="scientific">marine sediment metagenome</name>
    <dbReference type="NCBI Taxonomy" id="412755"/>
    <lineage>
        <taxon>unclassified sequences</taxon>
        <taxon>metagenomes</taxon>
        <taxon>ecological metagenomes</taxon>
    </lineage>
</organism>
<reference evidence="4" key="1">
    <citation type="journal article" date="2015" name="Nature">
        <title>Complex archaea that bridge the gap between prokaryotes and eukaryotes.</title>
        <authorList>
            <person name="Spang A."/>
            <person name="Saw J.H."/>
            <person name="Jorgensen S.L."/>
            <person name="Zaremba-Niedzwiedzka K."/>
            <person name="Martijn J."/>
            <person name="Lind A.E."/>
            <person name="van Eijk R."/>
            <person name="Schleper C."/>
            <person name="Guy L."/>
            <person name="Ettema T.J."/>
        </authorList>
    </citation>
    <scope>NUCLEOTIDE SEQUENCE</scope>
</reference>
<dbReference type="GO" id="GO:0006310">
    <property type="term" value="P:DNA recombination"/>
    <property type="evidence" value="ECO:0007669"/>
    <property type="project" value="UniProtKB-KW"/>
</dbReference>
<dbReference type="GO" id="GO:0003677">
    <property type="term" value="F:DNA binding"/>
    <property type="evidence" value="ECO:0007669"/>
    <property type="project" value="UniProtKB-KW"/>
</dbReference>
<sequence length="246" mass="27510">MPIKTYLTPAEIQAMIEWPDNLRDRLILSFYGDTGCRASELLKLKVENLDLENRLVMIPHLKRGIKKKCPGRPGYGDGRPCGRMAGKNTPFCSRCGADLSAVQAEGIEERNRLISIGETTAELFREYTKEMDQGDQIITISRQQVYNLVRAAAAGIGIKGKALTNPETGKKHFPHPHNFRDSLAVSWLEVAATDAGKQKALQEHLGHKNFETTMGYNKLTPGKVQEVSNEVRQMRFAKLKEGEEAE</sequence>
<comment type="caution">
    <text evidence="4">The sequence shown here is derived from an EMBL/GenBank/DDBJ whole genome shotgun (WGS) entry which is preliminary data.</text>
</comment>
<dbReference type="AlphaFoldDB" id="A0A0F9HP56"/>
<dbReference type="PROSITE" id="PS51898">
    <property type="entry name" value="TYR_RECOMBINASE"/>
    <property type="match status" value="1"/>
</dbReference>
<evidence type="ECO:0000259" key="3">
    <source>
        <dbReference type="PROSITE" id="PS51898"/>
    </source>
</evidence>
<dbReference type="GO" id="GO:0015074">
    <property type="term" value="P:DNA integration"/>
    <property type="evidence" value="ECO:0007669"/>
    <property type="project" value="InterPro"/>
</dbReference>
<name>A0A0F9HP56_9ZZZZ</name>
<dbReference type="PANTHER" id="PTHR30349:SF41">
    <property type="entry name" value="INTEGRASE_RECOMBINASE PROTEIN MJ0367-RELATED"/>
    <property type="match status" value="1"/>
</dbReference>
<evidence type="ECO:0000256" key="1">
    <source>
        <dbReference type="ARBA" id="ARBA00023125"/>
    </source>
</evidence>
<dbReference type="InterPro" id="IPR002104">
    <property type="entry name" value="Integrase_catalytic"/>
</dbReference>
<protein>
    <recommendedName>
        <fullName evidence="3">Tyr recombinase domain-containing protein</fullName>
    </recommendedName>
</protein>
<dbReference type="SUPFAM" id="SSF56349">
    <property type="entry name" value="DNA breaking-rejoining enzymes"/>
    <property type="match status" value="1"/>
</dbReference>
<evidence type="ECO:0000313" key="4">
    <source>
        <dbReference type="EMBL" id="KKL83465.1"/>
    </source>
</evidence>
<dbReference type="InterPro" id="IPR050090">
    <property type="entry name" value="Tyrosine_recombinase_XerCD"/>
</dbReference>
<keyword evidence="1" id="KW-0238">DNA-binding</keyword>
<dbReference type="InterPro" id="IPR013762">
    <property type="entry name" value="Integrase-like_cat_sf"/>
</dbReference>
<dbReference type="EMBL" id="LAZR01021970">
    <property type="protein sequence ID" value="KKL83465.1"/>
    <property type="molecule type" value="Genomic_DNA"/>
</dbReference>
<proteinExistence type="predicted"/>
<dbReference type="InterPro" id="IPR011010">
    <property type="entry name" value="DNA_brk_join_enz"/>
</dbReference>
<accession>A0A0F9HP56</accession>
<keyword evidence="2" id="KW-0233">DNA recombination</keyword>
<gene>
    <name evidence="4" type="ORF">LCGC14_1974410</name>
</gene>
<dbReference type="Pfam" id="PF00589">
    <property type="entry name" value="Phage_integrase"/>
    <property type="match status" value="2"/>
</dbReference>
<evidence type="ECO:0000256" key="2">
    <source>
        <dbReference type="ARBA" id="ARBA00023172"/>
    </source>
</evidence>
<dbReference type="Gene3D" id="1.10.443.10">
    <property type="entry name" value="Intergrase catalytic core"/>
    <property type="match status" value="1"/>
</dbReference>
<dbReference type="PANTHER" id="PTHR30349">
    <property type="entry name" value="PHAGE INTEGRASE-RELATED"/>
    <property type="match status" value="1"/>
</dbReference>
<feature type="domain" description="Tyr recombinase" evidence="3">
    <location>
        <begin position="2"/>
        <end position="229"/>
    </location>
</feature>